<dbReference type="PANTHER" id="PTHR34132">
    <property type="entry name" value="EMB|CAB87627.1-RELATED"/>
    <property type="match status" value="1"/>
</dbReference>
<protein>
    <submittedName>
        <fullName evidence="3">Uncharacterized protein LOC105052272</fullName>
    </submittedName>
</protein>
<dbReference type="OrthoDB" id="776916at2759"/>
<organism evidence="2 3">
    <name type="scientific">Elaeis guineensis var. tenera</name>
    <name type="common">Oil palm</name>
    <dbReference type="NCBI Taxonomy" id="51953"/>
    <lineage>
        <taxon>Eukaryota</taxon>
        <taxon>Viridiplantae</taxon>
        <taxon>Streptophyta</taxon>
        <taxon>Embryophyta</taxon>
        <taxon>Tracheophyta</taxon>
        <taxon>Spermatophyta</taxon>
        <taxon>Magnoliopsida</taxon>
        <taxon>Liliopsida</taxon>
        <taxon>Arecaceae</taxon>
        <taxon>Arecoideae</taxon>
        <taxon>Cocoseae</taxon>
        <taxon>Elaeidinae</taxon>
        <taxon>Elaeis</taxon>
    </lineage>
</organism>
<keyword evidence="2" id="KW-1185">Reference proteome</keyword>
<dbReference type="PANTHER" id="PTHR34132:SF4">
    <property type="entry name" value="EXPRESSED PROTEIN"/>
    <property type="match status" value="1"/>
</dbReference>
<evidence type="ECO:0000256" key="1">
    <source>
        <dbReference type="SAM" id="SignalP"/>
    </source>
</evidence>
<reference evidence="3" key="1">
    <citation type="submission" date="2025-08" db="UniProtKB">
        <authorList>
            <consortium name="RefSeq"/>
        </authorList>
    </citation>
    <scope>IDENTIFICATION</scope>
</reference>
<feature type="signal peptide" evidence="1">
    <location>
        <begin position="1"/>
        <end position="16"/>
    </location>
</feature>
<feature type="chain" id="PRO_5026710330" evidence="1">
    <location>
        <begin position="17"/>
        <end position="85"/>
    </location>
</feature>
<evidence type="ECO:0000313" key="3">
    <source>
        <dbReference type="RefSeq" id="XP_010931336.1"/>
    </source>
</evidence>
<gene>
    <name evidence="3" type="primary">LOC105052272</name>
</gene>
<sequence>MCPLRLVLIFLSATLAGFFVLRGLKSQPEDHREDLELSPKETVPLSAKVRAAICTGFWTCVDMASGRYMWRAFISPTSAPEKKQS</sequence>
<dbReference type="AlphaFoldDB" id="A0A6I9RSD4"/>
<dbReference type="Proteomes" id="UP000504607">
    <property type="component" value="Chromosome 10"/>
</dbReference>
<dbReference type="InParanoid" id="A0A6I9RSD4"/>
<evidence type="ECO:0000313" key="2">
    <source>
        <dbReference type="Proteomes" id="UP000504607"/>
    </source>
</evidence>
<keyword evidence="1" id="KW-0732">Signal</keyword>
<proteinExistence type="predicted"/>
<dbReference type="FunCoup" id="A0A6I9RSD4">
    <property type="interactions" value="2485"/>
</dbReference>
<accession>A0A6I9RSD4</accession>
<name>A0A6I9RSD4_ELAGV</name>
<dbReference type="RefSeq" id="XP_010931336.1">
    <property type="nucleotide sequence ID" value="XM_010933034.3"/>
</dbReference>